<proteinExistence type="predicted"/>
<dbReference type="AlphaFoldDB" id="A0AAV9JHJ1"/>
<accession>A0AAV9JHJ1</accession>
<protein>
    <submittedName>
        <fullName evidence="1">Uncharacterized protein</fullName>
    </submittedName>
</protein>
<sequence>MTTTPPSGSTGYNPHNINTFRQLLRFSAEQTHILAYSYRTLGFEFHALPLAVRNSAHLPPDLKDVCRDAFLVLADGSLPMPVQLLRMLQSEHERAGHALAAGRLDDVDRLLRGVVEGLKERMVRCVGRLGRALGECGERRGEYRQRVGGGGGGGAWVAERGWEEVGDAAGVG</sequence>
<organism evidence="1 2">
    <name type="scientific">Oleoguttula mirabilis</name>
    <dbReference type="NCBI Taxonomy" id="1507867"/>
    <lineage>
        <taxon>Eukaryota</taxon>
        <taxon>Fungi</taxon>
        <taxon>Dikarya</taxon>
        <taxon>Ascomycota</taxon>
        <taxon>Pezizomycotina</taxon>
        <taxon>Dothideomycetes</taxon>
        <taxon>Dothideomycetidae</taxon>
        <taxon>Mycosphaerellales</taxon>
        <taxon>Teratosphaeriaceae</taxon>
        <taxon>Oleoguttula</taxon>
    </lineage>
</organism>
<reference evidence="1 2" key="1">
    <citation type="submission" date="2021-11" db="EMBL/GenBank/DDBJ databases">
        <title>Black yeast isolated from Biological Soil Crust.</title>
        <authorList>
            <person name="Kurbessoian T."/>
        </authorList>
    </citation>
    <scope>NUCLEOTIDE SEQUENCE [LARGE SCALE GENOMIC DNA]</scope>
    <source>
        <strain evidence="1 2">CCFEE 5522</strain>
    </source>
</reference>
<name>A0AAV9JHJ1_9PEZI</name>
<evidence type="ECO:0000313" key="1">
    <source>
        <dbReference type="EMBL" id="KAK4544673.1"/>
    </source>
</evidence>
<dbReference type="Proteomes" id="UP001324427">
    <property type="component" value="Unassembled WGS sequence"/>
</dbReference>
<comment type="caution">
    <text evidence="1">The sequence shown here is derived from an EMBL/GenBank/DDBJ whole genome shotgun (WGS) entry which is preliminary data.</text>
</comment>
<dbReference type="EMBL" id="JAVFHQ010000023">
    <property type="protein sequence ID" value="KAK4544673.1"/>
    <property type="molecule type" value="Genomic_DNA"/>
</dbReference>
<keyword evidence="2" id="KW-1185">Reference proteome</keyword>
<gene>
    <name evidence="1" type="ORF">LTR36_003922</name>
</gene>
<evidence type="ECO:0000313" key="2">
    <source>
        <dbReference type="Proteomes" id="UP001324427"/>
    </source>
</evidence>